<dbReference type="Proteomes" id="UP001519325">
    <property type="component" value="Unassembled WGS sequence"/>
</dbReference>
<feature type="transmembrane region" description="Helical" evidence="2">
    <location>
        <begin position="27"/>
        <end position="48"/>
    </location>
</feature>
<sequence length="194" mass="19191">MRKPAEVATRLRRSTPSAAVRRPGRGAFVGSASGAVSVAAHALGGGVVSPGDSSVALLLGACALIGVVVGALRGSPGSGRSDLGALALLLMAGQAVGHTALTLAPGHQHVAHSAGLMLLAHVLAIPVGALLIRAAEIGLARAAAGVRETVRMLRTRPVESDRPFSIGAVVPVRGTARRLLVSSGIGTRGPPASA</sequence>
<comment type="caution">
    <text evidence="3">The sequence shown here is derived from an EMBL/GenBank/DDBJ whole genome shotgun (WGS) entry which is preliminary data.</text>
</comment>
<keyword evidence="4" id="KW-1185">Reference proteome</keyword>
<evidence type="ECO:0000313" key="3">
    <source>
        <dbReference type="EMBL" id="MBP2191222.1"/>
    </source>
</evidence>
<evidence type="ECO:0000256" key="2">
    <source>
        <dbReference type="SAM" id="Phobius"/>
    </source>
</evidence>
<keyword evidence="2" id="KW-0812">Transmembrane</keyword>
<reference evidence="3 4" key="1">
    <citation type="submission" date="2021-03" db="EMBL/GenBank/DDBJ databases">
        <title>Sequencing the genomes of 1000 actinobacteria strains.</title>
        <authorList>
            <person name="Klenk H.-P."/>
        </authorList>
    </citation>
    <scope>NUCLEOTIDE SEQUENCE [LARGE SCALE GENOMIC DNA]</scope>
    <source>
        <strain evidence="3 4">DSM 45516</strain>
    </source>
</reference>
<feature type="transmembrane region" description="Helical" evidence="2">
    <location>
        <begin position="54"/>
        <end position="72"/>
    </location>
</feature>
<gene>
    <name evidence="3" type="ORF">BJ987_004123</name>
</gene>
<name>A0ABS4QHN9_9NOCA</name>
<evidence type="ECO:0008006" key="5">
    <source>
        <dbReference type="Google" id="ProtNLM"/>
    </source>
</evidence>
<feature type="transmembrane region" description="Helical" evidence="2">
    <location>
        <begin position="84"/>
        <end position="104"/>
    </location>
</feature>
<evidence type="ECO:0000256" key="1">
    <source>
        <dbReference type="SAM" id="MobiDB-lite"/>
    </source>
</evidence>
<feature type="region of interest" description="Disordered" evidence="1">
    <location>
        <begin position="1"/>
        <end position="23"/>
    </location>
</feature>
<dbReference type="RefSeq" id="WP_307869693.1">
    <property type="nucleotide sequence ID" value="NZ_JAGGMR010000001.1"/>
</dbReference>
<keyword evidence="2" id="KW-0472">Membrane</keyword>
<keyword evidence="2" id="KW-1133">Transmembrane helix</keyword>
<feature type="transmembrane region" description="Helical" evidence="2">
    <location>
        <begin position="110"/>
        <end position="132"/>
    </location>
</feature>
<accession>A0ABS4QHN9</accession>
<evidence type="ECO:0000313" key="4">
    <source>
        <dbReference type="Proteomes" id="UP001519325"/>
    </source>
</evidence>
<dbReference type="EMBL" id="JAGGMR010000001">
    <property type="protein sequence ID" value="MBP2191222.1"/>
    <property type="molecule type" value="Genomic_DNA"/>
</dbReference>
<organism evidence="3 4">
    <name type="scientific">Nocardia goodfellowii</name>
    <dbReference type="NCBI Taxonomy" id="882446"/>
    <lineage>
        <taxon>Bacteria</taxon>
        <taxon>Bacillati</taxon>
        <taxon>Actinomycetota</taxon>
        <taxon>Actinomycetes</taxon>
        <taxon>Mycobacteriales</taxon>
        <taxon>Nocardiaceae</taxon>
        <taxon>Nocardia</taxon>
    </lineage>
</organism>
<protein>
    <recommendedName>
        <fullName evidence="5">MFS transporter</fullName>
    </recommendedName>
</protein>
<proteinExistence type="predicted"/>